<dbReference type="Proteomes" id="UP001642484">
    <property type="component" value="Unassembled WGS sequence"/>
</dbReference>
<proteinExistence type="predicted"/>
<dbReference type="Gene3D" id="3.40.50.150">
    <property type="entry name" value="Vaccinia Virus protein VP39"/>
    <property type="match status" value="1"/>
</dbReference>
<dbReference type="PANTHER" id="PTHR14614">
    <property type="entry name" value="HEPATOCELLULAR CARCINOMA-ASSOCIATED ANTIGEN"/>
    <property type="match status" value="1"/>
</dbReference>
<keyword evidence="2" id="KW-1185">Reference proteome</keyword>
<dbReference type="InterPro" id="IPR019410">
    <property type="entry name" value="Methyltransf_16"/>
</dbReference>
<dbReference type="InterPro" id="IPR029063">
    <property type="entry name" value="SAM-dependent_MTases_sf"/>
</dbReference>
<comment type="caution">
    <text evidence="1">The sequence shown here is derived from an EMBL/GenBank/DDBJ whole genome shotgun (WGS) entry which is preliminary data.</text>
</comment>
<reference evidence="1 2" key="1">
    <citation type="submission" date="2024-02" db="EMBL/GenBank/DDBJ databases">
        <authorList>
            <person name="Chen Y."/>
            <person name="Shah S."/>
            <person name="Dougan E. K."/>
            <person name="Thang M."/>
            <person name="Chan C."/>
        </authorList>
    </citation>
    <scope>NUCLEOTIDE SEQUENCE [LARGE SCALE GENOMIC DNA]</scope>
</reference>
<accession>A0ABP0NV24</accession>
<name>A0ABP0NV24_9DINO</name>
<dbReference type="SUPFAM" id="SSF53335">
    <property type="entry name" value="S-adenosyl-L-methionine-dependent methyltransferases"/>
    <property type="match status" value="1"/>
</dbReference>
<dbReference type="Pfam" id="PF10294">
    <property type="entry name" value="Methyltransf_16"/>
    <property type="match status" value="1"/>
</dbReference>
<dbReference type="CDD" id="cd02440">
    <property type="entry name" value="AdoMet_MTases"/>
    <property type="match status" value="1"/>
</dbReference>
<gene>
    <name evidence="1" type="ORF">CCMP2556_LOCUS33236</name>
</gene>
<organism evidence="1 2">
    <name type="scientific">Durusdinium trenchii</name>
    <dbReference type="NCBI Taxonomy" id="1381693"/>
    <lineage>
        <taxon>Eukaryota</taxon>
        <taxon>Sar</taxon>
        <taxon>Alveolata</taxon>
        <taxon>Dinophyceae</taxon>
        <taxon>Suessiales</taxon>
        <taxon>Symbiodiniaceae</taxon>
        <taxon>Durusdinium</taxon>
    </lineage>
</organism>
<sequence>MSLVANSCWYSPQCVGINDLHEKVLRGCPSFEMCCFFDGHHGARCWDAQAGYTYERCCSLGSENNERHIPLWHSRWILLELRNGGYLNISQEPTSNEWAAYRDENIPGLLWKSAYAMFRWLEALAAPPFQIFRGRRVLELGAGIGLLSIMAALGGAAEVVSTDASWSSVGLIERNAQYTHTRGVRGAVAARQLDWANVTNMQSERLARRRLQDLQIGPGPFDVVICSALGYVKLTTFKALLCILDLVTDQQSLLLWGGGGSSTNDLNVSAAWPTRGGRKDEKLQLLLEAFRIAGRPFHLGGEGALKDFKSFKLRRRSRWPGCWKKVWMLAEGRWCKREGATEGATGGIHLPIVQQGAVRTC</sequence>
<protein>
    <recommendedName>
        <fullName evidence="3">Calmodulin-lysine N-methyltransferase</fullName>
    </recommendedName>
</protein>
<evidence type="ECO:0008006" key="3">
    <source>
        <dbReference type="Google" id="ProtNLM"/>
    </source>
</evidence>
<dbReference type="EMBL" id="CAXAMN010022250">
    <property type="protein sequence ID" value="CAK9067646.1"/>
    <property type="molecule type" value="Genomic_DNA"/>
</dbReference>
<evidence type="ECO:0000313" key="2">
    <source>
        <dbReference type="Proteomes" id="UP001642484"/>
    </source>
</evidence>
<evidence type="ECO:0000313" key="1">
    <source>
        <dbReference type="EMBL" id="CAK9067646.1"/>
    </source>
</evidence>